<dbReference type="InterPro" id="IPR009057">
    <property type="entry name" value="Homeodomain-like_sf"/>
</dbReference>
<organism evidence="2">
    <name type="scientific">uncultured Sulfurovum sp</name>
    <dbReference type="NCBI Taxonomy" id="269237"/>
    <lineage>
        <taxon>Bacteria</taxon>
        <taxon>Pseudomonadati</taxon>
        <taxon>Campylobacterota</taxon>
        <taxon>Epsilonproteobacteria</taxon>
        <taxon>Campylobacterales</taxon>
        <taxon>Sulfurovaceae</taxon>
        <taxon>Sulfurovum</taxon>
        <taxon>environmental samples</taxon>
    </lineage>
</organism>
<dbReference type="SUPFAM" id="SSF46689">
    <property type="entry name" value="Homeodomain-like"/>
    <property type="match status" value="1"/>
</dbReference>
<evidence type="ECO:0000313" key="2">
    <source>
        <dbReference type="EMBL" id="CAA6802556.1"/>
    </source>
</evidence>
<reference evidence="2" key="1">
    <citation type="submission" date="2020-01" db="EMBL/GenBank/DDBJ databases">
        <authorList>
            <person name="Meier V. D."/>
            <person name="Meier V D."/>
        </authorList>
    </citation>
    <scope>NUCLEOTIDE SEQUENCE</scope>
    <source>
        <strain evidence="2">HLG_WM_MAG_05</strain>
    </source>
</reference>
<dbReference type="AlphaFoldDB" id="A0A6S6S8I2"/>
<sequence>MITNIEIFEQFYQDVKNAKSMADIVKEYGGSPVYVPSYKSYCRNDDILNDFRKGMSIKELAKKYDLSDRNIYSITKEERLGG</sequence>
<dbReference type="Pfam" id="PF08765">
    <property type="entry name" value="Mor"/>
    <property type="match status" value="1"/>
</dbReference>
<dbReference type="InterPro" id="IPR014875">
    <property type="entry name" value="Mor_transcription_activator"/>
</dbReference>
<feature type="domain" description="Mor transcription activator" evidence="1">
    <location>
        <begin position="21"/>
        <end position="78"/>
    </location>
</feature>
<dbReference type="EMBL" id="CACVAU010000008">
    <property type="protein sequence ID" value="CAA6802556.1"/>
    <property type="molecule type" value="Genomic_DNA"/>
</dbReference>
<gene>
    <name evidence="2" type="ORF">HELGO_WM10694</name>
</gene>
<protein>
    <recommendedName>
        <fullName evidence="1">Mor transcription activator domain-containing protein</fullName>
    </recommendedName>
</protein>
<proteinExistence type="predicted"/>
<dbReference type="Gene3D" id="1.10.10.60">
    <property type="entry name" value="Homeodomain-like"/>
    <property type="match status" value="1"/>
</dbReference>
<evidence type="ECO:0000259" key="1">
    <source>
        <dbReference type="Pfam" id="PF08765"/>
    </source>
</evidence>
<name>A0A6S6S8I2_9BACT</name>
<accession>A0A6S6S8I2</accession>